<evidence type="ECO:0000256" key="9">
    <source>
        <dbReference type="SAM" id="Coils"/>
    </source>
</evidence>
<keyword evidence="3" id="KW-0597">Phosphoprotein</keyword>
<dbReference type="GO" id="GO:0005524">
    <property type="term" value="F:ATP binding"/>
    <property type="evidence" value="ECO:0007669"/>
    <property type="project" value="UniProtKB-KW"/>
</dbReference>
<evidence type="ECO:0000256" key="8">
    <source>
        <dbReference type="ARBA" id="ARBA00023012"/>
    </source>
</evidence>
<accession>A0A0B5NKK1</accession>
<dbReference type="InterPro" id="IPR011712">
    <property type="entry name" value="Sig_transdc_His_kin_sub3_dim/P"/>
</dbReference>
<evidence type="ECO:0000259" key="11">
    <source>
        <dbReference type="Pfam" id="PF07730"/>
    </source>
</evidence>
<feature type="transmembrane region" description="Helical" evidence="10">
    <location>
        <begin position="55"/>
        <end position="70"/>
    </location>
</feature>
<dbReference type="PANTHER" id="PTHR24421:SF10">
    <property type="entry name" value="NITRATE_NITRITE SENSOR PROTEIN NARQ"/>
    <property type="match status" value="1"/>
</dbReference>
<dbReference type="EC" id="2.7.13.3" evidence="2"/>
<dbReference type="Gene3D" id="1.20.5.1930">
    <property type="match status" value="1"/>
</dbReference>
<keyword evidence="8" id="KW-0902">Two-component regulatory system</keyword>
<dbReference type="Proteomes" id="UP000031876">
    <property type="component" value="Chromosome"/>
</dbReference>
<keyword evidence="4" id="KW-0808">Transferase</keyword>
<dbReference type="InterPro" id="IPR036890">
    <property type="entry name" value="HATPase_C_sf"/>
</dbReference>
<dbReference type="Gene3D" id="3.30.565.10">
    <property type="entry name" value="Histidine kinase-like ATPase, C-terminal domain"/>
    <property type="match status" value="1"/>
</dbReference>
<reference evidence="13 15" key="2">
    <citation type="submission" date="2020-05" db="EMBL/GenBank/DDBJ databases">
        <title>FDA dAtabase for Regulatory Grade micrObial Sequences (FDA-ARGOS): Supporting development and validation of Infectious Disease Dx tests.</title>
        <authorList>
            <person name="Nelson B."/>
            <person name="Plummer A."/>
            <person name="Tallon L."/>
            <person name="Sadzewicz L."/>
            <person name="Zhao X."/>
            <person name="Vavikolanu K."/>
            <person name="Mehta A."/>
            <person name="Aluvathingal J."/>
            <person name="Nadendla S."/>
            <person name="Myers T."/>
            <person name="Yan Y."/>
            <person name="Sichtig H."/>
        </authorList>
    </citation>
    <scope>NUCLEOTIDE SEQUENCE [LARGE SCALE GENOMIC DNA]</scope>
    <source>
        <strain evidence="13 15">FDAARGOS_795</strain>
    </source>
</reference>
<evidence type="ECO:0000256" key="1">
    <source>
        <dbReference type="ARBA" id="ARBA00000085"/>
    </source>
</evidence>
<dbReference type="PANTHER" id="PTHR24421">
    <property type="entry name" value="NITRATE/NITRITE SENSOR PROTEIN NARX-RELATED"/>
    <property type="match status" value="1"/>
</dbReference>
<feature type="coiled-coil region" evidence="9">
    <location>
        <begin position="131"/>
        <end position="158"/>
    </location>
</feature>
<keyword evidence="6 13" id="KW-0418">Kinase</keyword>
<keyword evidence="10" id="KW-0812">Transmembrane</keyword>
<evidence type="ECO:0000313" key="14">
    <source>
        <dbReference type="Proteomes" id="UP000031876"/>
    </source>
</evidence>
<evidence type="ECO:0000256" key="10">
    <source>
        <dbReference type="SAM" id="Phobius"/>
    </source>
</evidence>
<organism evidence="13 15">
    <name type="scientific">Bacillus thuringiensis</name>
    <dbReference type="NCBI Taxonomy" id="1428"/>
    <lineage>
        <taxon>Bacteria</taxon>
        <taxon>Bacillati</taxon>
        <taxon>Bacillota</taxon>
        <taxon>Bacilli</taxon>
        <taxon>Bacillales</taxon>
        <taxon>Bacillaceae</taxon>
        <taxon>Bacillus</taxon>
        <taxon>Bacillus cereus group</taxon>
    </lineage>
</organism>
<dbReference type="Pfam" id="PF07730">
    <property type="entry name" value="HisKA_3"/>
    <property type="match status" value="1"/>
</dbReference>
<dbReference type="SUPFAM" id="SSF55874">
    <property type="entry name" value="ATPase domain of HSP90 chaperone/DNA topoisomerase II/histidine kinase"/>
    <property type="match status" value="1"/>
</dbReference>
<gene>
    <name evidence="12" type="ORF">BF38_2960</name>
    <name evidence="13" type="ORF">FOC89_22475</name>
</gene>
<feature type="transmembrane region" description="Helical" evidence="10">
    <location>
        <begin position="29"/>
        <end position="48"/>
    </location>
</feature>
<dbReference type="RefSeq" id="WP_000397665.1">
    <property type="nucleotide sequence ID" value="NZ_CP009335.1"/>
</dbReference>
<comment type="catalytic activity">
    <reaction evidence="1">
        <text>ATP + protein L-histidine = ADP + protein N-phospho-L-histidine.</text>
        <dbReference type="EC" id="2.7.13.3"/>
    </reaction>
</comment>
<dbReference type="EMBL" id="CP053980">
    <property type="protein sequence ID" value="QKH26593.1"/>
    <property type="molecule type" value="Genomic_DNA"/>
</dbReference>
<evidence type="ECO:0000313" key="12">
    <source>
        <dbReference type="EMBL" id="AJG76935.1"/>
    </source>
</evidence>
<dbReference type="Proteomes" id="UP000501107">
    <property type="component" value="Chromosome"/>
</dbReference>
<keyword evidence="10" id="KW-1133">Transmembrane helix</keyword>
<dbReference type="InterPro" id="IPR050482">
    <property type="entry name" value="Sensor_HK_TwoCompSys"/>
</dbReference>
<evidence type="ECO:0000256" key="2">
    <source>
        <dbReference type="ARBA" id="ARBA00012438"/>
    </source>
</evidence>
<dbReference type="GO" id="GO:0016020">
    <property type="term" value="C:membrane"/>
    <property type="evidence" value="ECO:0007669"/>
    <property type="project" value="InterPro"/>
</dbReference>
<sequence>MEFWLTVSKLIVFIYIVFSYIYLNVVNLPWIILTLLLFLSVNVLISIFKNDTYKNILTCVSIGLVMLFTWKIHPFFILFLPLNLYEIIFLYIEKKWQLFIIMMIPIIFTDESIRMTYGLIVAFSFIVLTMAERHISRVVKLESQNDKMRKDMQRLTKSLHENKEYIRQSEYTFKLEERNRLSQEIHDKIGHSMTGALIQMEAAKRLMEIDKEKSAELLQNAIYISKDGIESIRITLKNMKPPTEQIGIHRMKLFIEEFSSKHDVNIPFVYKGNLDMISPIQWKIIGENVTEALTNAMKYADATVISIDVHVLNKMVKVQVKDNGKGAELVKKGLGIMGMEERTASVNGKIIVDGKNGFSVTMLLPIGG</sequence>
<dbReference type="KEGG" id="btw:BF38_2960"/>
<evidence type="ECO:0000256" key="6">
    <source>
        <dbReference type="ARBA" id="ARBA00022777"/>
    </source>
</evidence>
<evidence type="ECO:0000256" key="7">
    <source>
        <dbReference type="ARBA" id="ARBA00022840"/>
    </source>
</evidence>
<evidence type="ECO:0000313" key="13">
    <source>
        <dbReference type="EMBL" id="QKH26593.1"/>
    </source>
</evidence>
<feature type="domain" description="Signal transduction histidine kinase subgroup 3 dimerisation and phosphoacceptor" evidence="11">
    <location>
        <begin position="177"/>
        <end position="243"/>
    </location>
</feature>
<evidence type="ECO:0000256" key="4">
    <source>
        <dbReference type="ARBA" id="ARBA00022679"/>
    </source>
</evidence>
<keyword evidence="10" id="KW-0472">Membrane</keyword>
<dbReference type="EMBL" id="CP009335">
    <property type="protein sequence ID" value="AJG76935.1"/>
    <property type="molecule type" value="Genomic_DNA"/>
</dbReference>
<evidence type="ECO:0000256" key="3">
    <source>
        <dbReference type="ARBA" id="ARBA00022553"/>
    </source>
</evidence>
<dbReference type="GO" id="GO:0000155">
    <property type="term" value="F:phosphorelay sensor kinase activity"/>
    <property type="evidence" value="ECO:0007669"/>
    <property type="project" value="InterPro"/>
</dbReference>
<feature type="transmembrane region" description="Helical" evidence="10">
    <location>
        <begin position="113"/>
        <end position="131"/>
    </location>
</feature>
<keyword evidence="5" id="KW-0547">Nucleotide-binding</keyword>
<name>A0A0B5NKK1_BACTU</name>
<keyword evidence="9" id="KW-0175">Coiled coil</keyword>
<dbReference type="CDD" id="cd16917">
    <property type="entry name" value="HATPase_UhpB-NarQ-NarX-like"/>
    <property type="match status" value="1"/>
</dbReference>
<evidence type="ECO:0000313" key="15">
    <source>
        <dbReference type="Proteomes" id="UP000501107"/>
    </source>
</evidence>
<protein>
    <recommendedName>
        <fullName evidence="2">histidine kinase</fullName>
        <ecNumber evidence="2">2.7.13.3</ecNumber>
    </recommendedName>
</protein>
<reference evidence="12 14" key="1">
    <citation type="journal article" date="2015" name="Genome Announc.">
        <title>Complete genome sequences for 35 biothreat assay-relevant bacillus species.</title>
        <authorList>
            <person name="Johnson S.L."/>
            <person name="Daligault H.E."/>
            <person name="Davenport K.W."/>
            <person name="Jaissle J."/>
            <person name="Frey K.G."/>
            <person name="Ladner J.T."/>
            <person name="Broomall S.M."/>
            <person name="Bishop-Lilly K.A."/>
            <person name="Bruce D.C."/>
            <person name="Gibbons H.S."/>
            <person name="Coyne S.R."/>
            <person name="Lo C.C."/>
            <person name="Meincke L."/>
            <person name="Munk A.C."/>
            <person name="Koroleva G.I."/>
            <person name="Rosenzweig C.N."/>
            <person name="Palacios G.F."/>
            <person name="Redden C.L."/>
            <person name="Minogue T.D."/>
            <person name="Chain P.S."/>
        </authorList>
    </citation>
    <scope>NUCLEOTIDE SEQUENCE [LARGE SCALE GENOMIC DNA]</scope>
    <source>
        <strain evidence="12 14">HD1011</strain>
    </source>
</reference>
<proteinExistence type="predicted"/>
<dbReference type="GO" id="GO:0046983">
    <property type="term" value="F:protein dimerization activity"/>
    <property type="evidence" value="ECO:0007669"/>
    <property type="project" value="InterPro"/>
</dbReference>
<feature type="transmembrane region" description="Helical" evidence="10">
    <location>
        <begin position="7"/>
        <end position="23"/>
    </location>
</feature>
<keyword evidence="7" id="KW-0067">ATP-binding</keyword>
<dbReference type="AlphaFoldDB" id="A0A0B5NKK1"/>
<evidence type="ECO:0000256" key="5">
    <source>
        <dbReference type="ARBA" id="ARBA00022741"/>
    </source>
</evidence>